<accession>A0A9W4U900</accession>
<evidence type="ECO:0000313" key="2">
    <source>
        <dbReference type="Proteomes" id="UP001152607"/>
    </source>
</evidence>
<comment type="caution">
    <text evidence="1">The sequence shown here is derived from an EMBL/GenBank/DDBJ whole genome shotgun (WGS) entry which is preliminary data.</text>
</comment>
<protein>
    <submittedName>
        <fullName evidence="1">Uncharacterized protein</fullName>
    </submittedName>
</protein>
<gene>
    <name evidence="1" type="ORF">PDIGIT_LOCUS4589</name>
</gene>
<organism evidence="1 2">
    <name type="scientific">Periconia digitata</name>
    <dbReference type="NCBI Taxonomy" id="1303443"/>
    <lineage>
        <taxon>Eukaryota</taxon>
        <taxon>Fungi</taxon>
        <taxon>Dikarya</taxon>
        <taxon>Ascomycota</taxon>
        <taxon>Pezizomycotina</taxon>
        <taxon>Dothideomycetes</taxon>
        <taxon>Pleosporomycetidae</taxon>
        <taxon>Pleosporales</taxon>
        <taxon>Massarineae</taxon>
        <taxon>Periconiaceae</taxon>
        <taxon>Periconia</taxon>
    </lineage>
</organism>
<evidence type="ECO:0000313" key="1">
    <source>
        <dbReference type="EMBL" id="CAI6331564.1"/>
    </source>
</evidence>
<dbReference type="EMBL" id="CAOQHR010000003">
    <property type="protein sequence ID" value="CAI6331564.1"/>
    <property type="molecule type" value="Genomic_DNA"/>
</dbReference>
<dbReference type="Proteomes" id="UP001152607">
    <property type="component" value="Unassembled WGS sequence"/>
</dbReference>
<proteinExistence type="predicted"/>
<dbReference type="AlphaFoldDB" id="A0A9W4U900"/>
<keyword evidence="2" id="KW-1185">Reference proteome</keyword>
<name>A0A9W4U900_9PLEO</name>
<reference evidence="1" key="1">
    <citation type="submission" date="2023-01" db="EMBL/GenBank/DDBJ databases">
        <authorList>
            <person name="Van Ghelder C."/>
            <person name="Rancurel C."/>
        </authorList>
    </citation>
    <scope>NUCLEOTIDE SEQUENCE</scope>
    <source>
        <strain evidence="1">CNCM I-4278</strain>
    </source>
</reference>
<sequence>MGARRFGTWTWLAVRAFDGNRRIPPRRPKSPLFLACVGGCIAITTTKSSLPCLHSIPVHLISTHPPCLTLQLFPTSHFHILLHPRIILSCLVLFPLSLFHISPHLHLPFMPITIATQHTLESPSAVTRIHAHVPRALDHCTVGSTCGSVFRQHCAQECKQYANLGLLTIVLLLCKFYVCLHVSREKTFRLVKIHESLQPSHTGVHELSSPTTSNYPNYRYRRLCATFIYDAGGPLSISALVMCKSQDDASTCSST</sequence>